<gene>
    <name evidence="1" type="ORF">ENS64_05220</name>
</gene>
<sequence>MGLSVCYELRAAIEPSEARRIVAALHAAAKQLPFQEVHEVVEWTPRAGRGDDLDDEDARRLRQLGTQYGRKQRADGEEFWIEIPPRHVIGFSVDVADGAETAQFGLATHPAVIEQQLSGRAEWIETGLAGIYSWTQCCKTQYAGLQQYGGVENFVQAHTALIALLDQARNLGLHVTVHDDGGYWLARDRTELSRQLREWNGLVAALAGQLMDHLGRGPGGVQSPILTAPDFEHLEAEGLIRWSQPPAESE</sequence>
<reference evidence="1" key="1">
    <citation type="journal article" date="2020" name="mSystems">
        <title>Genome- and Community-Level Interaction Insights into Carbon Utilization and Element Cycling Functions of Hydrothermarchaeota in Hydrothermal Sediment.</title>
        <authorList>
            <person name="Zhou Z."/>
            <person name="Liu Y."/>
            <person name="Xu W."/>
            <person name="Pan J."/>
            <person name="Luo Z.H."/>
            <person name="Li M."/>
        </authorList>
    </citation>
    <scope>NUCLEOTIDE SEQUENCE [LARGE SCALE GENOMIC DNA]</scope>
    <source>
        <strain evidence="1">SpSt-508</strain>
    </source>
</reference>
<accession>A0A7C4QQI9</accession>
<organism evidence="1">
    <name type="scientific">Schlesneria paludicola</name>
    <dbReference type="NCBI Taxonomy" id="360056"/>
    <lineage>
        <taxon>Bacteria</taxon>
        <taxon>Pseudomonadati</taxon>
        <taxon>Planctomycetota</taxon>
        <taxon>Planctomycetia</taxon>
        <taxon>Planctomycetales</taxon>
        <taxon>Planctomycetaceae</taxon>
        <taxon>Schlesneria</taxon>
    </lineage>
</organism>
<evidence type="ECO:0000313" key="1">
    <source>
        <dbReference type="EMBL" id="HGT38649.1"/>
    </source>
</evidence>
<proteinExistence type="predicted"/>
<comment type="caution">
    <text evidence="1">The sequence shown here is derived from an EMBL/GenBank/DDBJ whole genome shotgun (WGS) entry which is preliminary data.</text>
</comment>
<dbReference type="EMBL" id="DSVQ01000011">
    <property type="protein sequence ID" value="HGT38649.1"/>
    <property type="molecule type" value="Genomic_DNA"/>
</dbReference>
<dbReference type="AlphaFoldDB" id="A0A7C4QQI9"/>
<protein>
    <submittedName>
        <fullName evidence="1">Uncharacterized protein</fullName>
    </submittedName>
</protein>
<name>A0A7C4QQI9_9PLAN</name>